<dbReference type="GO" id="GO:0005634">
    <property type="term" value="C:nucleus"/>
    <property type="evidence" value="ECO:0007669"/>
    <property type="project" value="UniProtKB-SubCell"/>
</dbReference>
<dbReference type="Proteomes" id="UP000030765">
    <property type="component" value="Unassembled WGS sequence"/>
</dbReference>
<dbReference type="OMA" id="ERFNFRP"/>
<keyword evidence="7" id="KW-1185">Reference proteome</keyword>
<dbReference type="AlphaFoldDB" id="A0A084WRC2"/>
<reference evidence="6" key="2">
    <citation type="submission" date="2020-05" db="UniProtKB">
        <authorList>
            <consortium name="EnsemblMetazoa"/>
        </authorList>
    </citation>
    <scope>IDENTIFICATION</scope>
</reference>
<dbReference type="PANTHER" id="PTHR14396:SF10">
    <property type="entry name" value="CLASPIN"/>
    <property type="match status" value="1"/>
</dbReference>
<feature type="region of interest" description="Disordered" evidence="4">
    <location>
        <begin position="1012"/>
        <end position="1033"/>
    </location>
</feature>
<accession>A0A084WRC2</accession>
<proteinExistence type="predicted"/>
<feature type="compositionally biased region" description="Basic and acidic residues" evidence="4">
    <location>
        <begin position="170"/>
        <end position="183"/>
    </location>
</feature>
<feature type="compositionally biased region" description="Acidic residues" evidence="4">
    <location>
        <begin position="599"/>
        <end position="626"/>
    </location>
</feature>
<gene>
    <name evidence="5" type="ORF">ZHAS_00021029</name>
</gene>
<feature type="region of interest" description="Disordered" evidence="4">
    <location>
        <begin position="1"/>
        <end position="197"/>
    </location>
</feature>
<feature type="compositionally biased region" description="Acidic residues" evidence="4">
    <location>
        <begin position="881"/>
        <end position="899"/>
    </location>
</feature>
<keyword evidence="2" id="KW-0597">Phosphoprotein</keyword>
<feature type="compositionally biased region" description="Basic residues" evidence="4">
    <location>
        <begin position="833"/>
        <end position="843"/>
    </location>
</feature>
<dbReference type="EMBL" id="ATLV01026020">
    <property type="status" value="NOT_ANNOTATED_CDS"/>
    <property type="molecule type" value="Genomic_DNA"/>
</dbReference>
<evidence type="ECO:0000256" key="1">
    <source>
        <dbReference type="ARBA" id="ARBA00004123"/>
    </source>
</evidence>
<dbReference type="EMBL" id="KE525405">
    <property type="protein sequence ID" value="KFB52766.1"/>
    <property type="molecule type" value="Genomic_DNA"/>
</dbReference>
<feature type="compositionally biased region" description="Basic and acidic residues" evidence="4">
    <location>
        <begin position="7"/>
        <end position="19"/>
    </location>
</feature>
<dbReference type="VEuPathDB" id="VectorBase:ASIS012323"/>
<feature type="region of interest" description="Disordered" evidence="4">
    <location>
        <begin position="294"/>
        <end position="358"/>
    </location>
</feature>
<feature type="compositionally biased region" description="Acidic residues" evidence="4">
    <location>
        <begin position="564"/>
        <end position="586"/>
    </location>
</feature>
<feature type="compositionally biased region" description="Basic and acidic residues" evidence="4">
    <location>
        <begin position="536"/>
        <end position="562"/>
    </location>
</feature>
<feature type="region of interest" description="Disordered" evidence="4">
    <location>
        <begin position="536"/>
        <end position="668"/>
    </location>
</feature>
<reference evidence="5 7" key="1">
    <citation type="journal article" date="2014" name="BMC Genomics">
        <title>Genome sequence of Anopheles sinensis provides insight into genetics basis of mosquito competence for malaria parasites.</title>
        <authorList>
            <person name="Zhou D."/>
            <person name="Zhang D."/>
            <person name="Ding G."/>
            <person name="Shi L."/>
            <person name="Hou Q."/>
            <person name="Ye Y."/>
            <person name="Xu Y."/>
            <person name="Zhou H."/>
            <person name="Xiong C."/>
            <person name="Li S."/>
            <person name="Yu J."/>
            <person name="Hong S."/>
            <person name="Yu X."/>
            <person name="Zou P."/>
            <person name="Chen C."/>
            <person name="Chang X."/>
            <person name="Wang W."/>
            <person name="Lv Y."/>
            <person name="Sun Y."/>
            <person name="Ma L."/>
            <person name="Shen B."/>
            <person name="Zhu C."/>
        </authorList>
    </citation>
    <scope>NUCLEOTIDE SEQUENCE [LARGE SCALE GENOMIC DNA]</scope>
</reference>
<evidence type="ECO:0000313" key="5">
    <source>
        <dbReference type="EMBL" id="KFB52766.1"/>
    </source>
</evidence>
<feature type="compositionally biased region" description="Acidic residues" evidence="4">
    <location>
        <begin position="860"/>
        <end position="870"/>
    </location>
</feature>
<feature type="compositionally biased region" description="Acidic residues" evidence="4">
    <location>
        <begin position="633"/>
        <end position="645"/>
    </location>
</feature>
<feature type="compositionally biased region" description="Acidic residues" evidence="4">
    <location>
        <begin position="1018"/>
        <end position="1033"/>
    </location>
</feature>
<protein>
    <submittedName>
        <fullName evidence="5">AGAP002476-PA-like protein</fullName>
    </submittedName>
</protein>
<evidence type="ECO:0000256" key="4">
    <source>
        <dbReference type="SAM" id="MobiDB-lite"/>
    </source>
</evidence>
<dbReference type="PANTHER" id="PTHR14396">
    <property type="entry name" value="CLASPIN"/>
    <property type="match status" value="1"/>
</dbReference>
<feature type="compositionally biased region" description="Low complexity" evidence="4">
    <location>
        <begin position="119"/>
        <end position="131"/>
    </location>
</feature>
<dbReference type="STRING" id="74873.A0A084WRC2"/>
<evidence type="ECO:0000313" key="7">
    <source>
        <dbReference type="Proteomes" id="UP000030765"/>
    </source>
</evidence>
<evidence type="ECO:0000313" key="6">
    <source>
        <dbReference type="EnsemblMetazoa" id="ASIC021029-PA"/>
    </source>
</evidence>
<feature type="compositionally biased region" description="Basic and acidic residues" evidence="4">
    <location>
        <begin position="294"/>
        <end position="314"/>
    </location>
</feature>
<feature type="region of interest" description="Disordered" evidence="4">
    <location>
        <begin position="778"/>
        <end position="899"/>
    </location>
</feature>
<feature type="compositionally biased region" description="Basic and acidic residues" evidence="4">
    <location>
        <begin position="103"/>
        <end position="112"/>
    </location>
</feature>
<dbReference type="VEuPathDB" id="VectorBase:ASIC021029"/>
<dbReference type="GO" id="GO:0033314">
    <property type="term" value="P:mitotic DNA replication checkpoint signaling"/>
    <property type="evidence" value="ECO:0007669"/>
    <property type="project" value="TreeGrafter"/>
</dbReference>
<feature type="compositionally biased region" description="Polar residues" evidence="4">
    <location>
        <begin position="44"/>
        <end position="55"/>
    </location>
</feature>
<feature type="compositionally biased region" description="Basic and acidic residues" evidence="4">
    <location>
        <begin position="321"/>
        <end position="340"/>
    </location>
</feature>
<comment type="subcellular location">
    <subcellularLocation>
        <location evidence="1">Nucleus</location>
    </subcellularLocation>
</comment>
<evidence type="ECO:0000256" key="2">
    <source>
        <dbReference type="ARBA" id="ARBA00022553"/>
    </source>
</evidence>
<dbReference type="EnsemblMetazoa" id="ASIC021029-RA">
    <property type="protein sequence ID" value="ASIC021029-PA"/>
    <property type="gene ID" value="ASIC021029"/>
</dbReference>
<dbReference type="InterPro" id="IPR024146">
    <property type="entry name" value="Claspin"/>
</dbReference>
<dbReference type="OrthoDB" id="5859781at2759"/>
<dbReference type="GO" id="GO:0007095">
    <property type="term" value="P:mitotic G2 DNA damage checkpoint signaling"/>
    <property type="evidence" value="ECO:0007669"/>
    <property type="project" value="TreeGrafter"/>
</dbReference>
<organism evidence="5">
    <name type="scientific">Anopheles sinensis</name>
    <name type="common">Mosquito</name>
    <dbReference type="NCBI Taxonomy" id="74873"/>
    <lineage>
        <taxon>Eukaryota</taxon>
        <taxon>Metazoa</taxon>
        <taxon>Ecdysozoa</taxon>
        <taxon>Arthropoda</taxon>
        <taxon>Hexapoda</taxon>
        <taxon>Insecta</taxon>
        <taxon>Pterygota</taxon>
        <taxon>Neoptera</taxon>
        <taxon>Endopterygota</taxon>
        <taxon>Diptera</taxon>
        <taxon>Nematocera</taxon>
        <taxon>Culicoidea</taxon>
        <taxon>Culicidae</taxon>
        <taxon>Anophelinae</taxon>
        <taxon>Anopheles</taxon>
    </lineage>
</organism>
<evidence type="ECO:0000256" key="3">
    <source>
        <dbReference type="ARBA" id="ARBA00023242"/>
    </source>
</evidence>
<sequence length="1216" mass="135891">MDYDSDSELHATDRLRLESDSEDDNGRSSTTPAQEQIYDPESNIVATNPSGSESIEQAKEGSKTSGNEDDQLRGIQSRRTKVSKIIDSDSEDGNVPENTDTPTNKRPDDDNSSKNMLRLKSLLDSDSDSGSIQQENQLKQIPKKKLKKKKGKSRSPPGSAEGETESEDDQNMKGEKDTDEAGVKIKRKKQTKVKNPVNPVATAKDLLAGMTEKQALEERQLIQSESQRMAREAYVDIPYHRTKAYSFEEFLARKTIRKPDPNRDCLEKASDLSIRMTPEQLEIFARQLKERELESQEFFKSESESGDEEPKKGDAPPVEVAEDKEHVEVVAEETQTKRDAEPEEEEVNTPLDANKLGEEIVQDATSTTTVEQNNDPMDEIVNQTSENMETLLTDHHAETQPPEKAFENEIKYDLITAGPNETISSKKASLLATLNLPPCPRLSGHSDMIIDLDSGNIEPKAPTGADILFQRLAKCSGSAKKSPPSKSTITVLSTDDGVVKFNKISLFTEQERPLVHKEPIPGAAFLKLKQTLKEKIDNDRREAMRKREEEYAKKVEIEKAEMGYDTDEEEEELLADEECAEDESEEKSDVAGQQKNDFANDEAMEEELDDEAGANENDDDDDDDETSASSSSSDEDDQSDGAEEEGAVKRKGRIIKAFEDSDDESDANKLLEITPTVLAHTSPNRKEKVDENIAVPWNQDDADNPPEDDLMELCSGRFATQLPTDSTQTLTQNEELTGVGNKECQPITKPLYTQTEQNIGDSQLLELCSGRFETQLPEVDDRQATIGNDSPDRNSAGPLATAVSDSSDILGGGKLCLESSDEETDRGGIVATKKIKKRKRKHIQLSDDDDETNDRAGDIVQEDSDEDPMSDQEKEVGQVGDAEEDEEAERYVDYDSEENEVEVTLTKKDKKRIVANFVENEAELSESEWGSADEDEKDLDRYDVELADEEQFDQKQLQQELEKIHNRQMLDQDNREVEQLKEFFLEDEENDGVGRVRQFRWKNVEKTFTVDYDKQNEGDNENEEGADGNASDEETELAWRKMRHERNMLLKEQNINLNETELSTTTTLLNPDDTIGPTDGQENNQSVGHIGGMAKKKITIVKRTTTASTGKEDSPFLISKCSVVQGHKASFLSRDAETLNKLANLVKSNPETEGSSTVVASKGRNFVFTALSPAIEKTSKRSLDSEDAEERTNIKKAKTASKEFTSKKKLMLGSLM</sequence>
<dbReference type="GO" id="GO:0010997">
    <property type="term" value="F:anaphase-promoting complex binding"/>
    <property type="evidence" value="ECO:0007669"/>
    <property type="project" value="TreeGrafter"/>
</dbReference>
<feature type="compositionally biased region" description="Basic residues" evidence="4">
    <location>
        <begin position="141"/>
        <end position="153"/>
    </location>
</feature>
<name>A0A084WRC2_ANOSI</name>
<keyword evidence="3" id="KW-0539">Nucleus</keyword>